<evidence type="ECO:0000313" key="2">
    <source>
        <dbReference type="Proteomes" id="UP000184334"/>
    </source>
</evidence>
<protein>
    <submittedName>
        <fullName evidence="1">Uncharacterized protein</fullName>
    </submittedName>
</protein>
<name>A0A1M5ASF2_MARH1</name>
<keyword evidence="2" id="KW-1185">Reference proteome</keyword>
<gene>
    <name evidence="1" type="ORF">SAMN02745164_02257</name>
</gene>
<dbReference type="AlphaFoldDB" id="A0A1M5ASF2"/>
<proteinExistence type="predicted"/>
<accession>A0A1M5ASF2</accession>
<sequence>MEFLNHPNSGYQTDFCDKDQNCSSCHNSGCDQNQGCNPSCEPDYACPPINPYCIPIG</sequence>
<evidence type="ECO:0000313" key="1">
    <source>
        <dbReference type="EMBL" id="SHF33161.1"/>
    </source>
</evidence>
<organism evidence="1 2">
    <name type="scientific">Marinitoga hydrogenitolerans (strain DSM 16785 / JCM 12826 / AT1271)</name>
    <dbReference type="NCBI Taxonomy" id="1122195"/>
    <lineage>
        <taxon>Bacteria</taxon>
        <taxon>Thermotogati</taxon>
        <taxon>Thermotogota</taxon>
        <taxon>Thermotogae</taxon>
        <taxon>Petrotogales</taxon>
        <taxon>Petrotogaceae</taxon>
        <taxon>Marinitoga</taxon>
    </lineage>
</organism>
<dbReference type="Proteomes" id="UP000184334">
    <property type="component" value="Unassembled WGS sequence"/>
</dbReference>
<reference evidence="1" key="1">
    <citation type="submission" date="2016-11" db="EMBL/GenBank/DDBJ databases">
        <authorList>
            <person name="Varghese N."/>
            <person name="Submissions S."/>
        </authorList>
    </citation>
    <scope>NUCLEOTIDE SEQUENCE [LARGE SCALE GENOMIC DNA]</scope>
    <source>
        <strain evidence="1">DSM 16785</strain>
    </source>
</reference>
<comment type="caution">
    <text evidence="1">The sequence shown here is derived from an EMBL/GenBank/DDBJ whole genome shotgun (WGS) entry which is preliminary data.</text>
</comment>
<dbReference type="STRING" id="1122195.SAMN02745164_02257"/>
<dbReference type="EMBL" id="FQUI01000073">
    <property type="protein sequence ID" value="SHF33161.1"/>
    <property type="molecule type" value="Genomic_DNA"/>
</dbReference>